<dbReference type="EMBL" id="CAJVRM010000574">
    <property type="protein sequence ID" value="CAG8982164.1"/>
    <property type="molecule type" value="Genomic_DNA"/>
</dbReference>
<keyword evidence="4" id="KW-1185">Reference proteome</keyword>
<dbReference type="Proteomes" id="UP000701801">
    <property type="component" value="Unassembled WGS sequence"/>
</dbReference>
<dbReference type="OrthoDB" id="3482285at2759"/>
<evidence type="ECO:0000256" key="1">
    <source>
        <dbReference type="SAM" id="SignalP"/>
    </source>
</evidence>
<feature type="signal peptide" evidence="1">
    <location>
        <begin position="1"/>
        <end position="20"/>
    </location>
</feature>
<keyword evidence="1" id="KW-0732">Signal</keyword>
<name>A0A9N9M140_9HELO</name>
<evidence type="ECO:0000313" key="3">
    <source>
        <dbReference type="EMBL" id="CAG8982164.1"/>
    </source>
</evidence>
<evidence type="ECO:0000313" key="4">
    <source>
        <dbReference type="Proteomes" id="UP000701801"/>
    </source>
</evidence>
<accession>A0A9N9M140</accession>
<dbReference type="SUPFAM" id="SSF52317">
    <property type="entry name" value="Class I glutamine amidotransferase-like"/>
    <property type="match status" value="1"/>
</dbReference>
<dbReference type="AlphaFoldDB" id="A0A9N9M140"/>
<proteinExistence type="predicted"/>
<dbReference type="InterPro" id="IPR029010">
    <property type="entry name" value="ThuA-like"/>
</dbReference>
<evidence type="ECO:0000259" key="2">
    <source>
        <dbReference type="Pfam" id="PF06283"/>
    </source>
</evidence>
<dbReference type="Pfam" id="PF06283">
    <property type="entry name" value="ThuA"/>
    <property type="match status" value="1"/>
</dbReference>
<reference evidence="3" key="1">
    <citation type="submission" date="2021-07" db="EMBL/GenBank/DDBJ databases">
        <authorList>
            <person name="Durling M."/>
        </authorList>
    </citation>
    <scope>NUCLEOTIDE SEQUENCE</scope>
</reference>
<sequence length="284" mass="31551">MRSAFTLPAMAALASSVAQAIQPNLLVFTKTSGYRHLRYIHFHSTFLDTDFYISIPHGINLISSIADAKQWTVTATEDSSIFTKEGLSPFTTLVFISTTGDFLNASESDALHEFLQNGGSWLGIHATGDFGNGMPDWYNTLVGGQFASHPCWIDEICSPAQVASYPPDGTIRPDTVNITDATHPSTRGLPVSQLRTDEWYSYKTNPTQDATYHVLAEINEDYIDANSPALLRMTPEHPISWYSMFEGKSRAWYTGMGHTNESYTEDYFVKHVTGGLEWVTGLEN</sequence>
<feature type="chain" id="PRO_5040161024" description="ThuA-like domain-containing protein" evidence="1">
    <location>
        <begin position="21"/>
        <end position="284"/>
    </location>
</feature>
<dbReference type="PANTHER" id="PTHR40469">
    <property type="entry name" value="SECRETED GLYCOSYL HYDROLASE"/>
    <property type="match status" value="1"/>
</dbReference>
<gene>
    <name evidence="3" type="ORF">HYALB_00003599</name>
</gene>
<organism evidence="3 4">
    <name type="scientific">Hymenoscyphus albidus</name>
    <dbReference type="NCBI Taxonomy" id="595503"/>
    <lineage>
        <taxon>Eukaryota</taxon>
        <taxon>Fungi</taxon>
        <taxon>Dikarya</taxon>
        <taxon>Ascomycota</taxon>
        <taxon>Pezizomycotina</taxon>
        <taxon>Leotiomycetes</taxon>
        <taxon>Helotiales</taxon>
        <taxon>Helotiaceae</taxon>
        <taxon>Hymenoscyphus</taxon>
    </lineage>
</organism>
<protein>
    <recommendedName>
        <fullName evidence="2">ThuA-like domain-containing protein</fullName>
    </recommendedName>
</protein>
<dbReference type="PANTHER" id="PTHR40469:SF2">
    <property type="entry name" value="GALACTOSE-BINDING DOMAIN-LIKE SUPERFAMILY PROTEIN"/>
    <property type="match status" value="1"/>
</dbReference>
<comment type="caution">
    <text evidence="3">The sequence shown here is derived from an EMBL/GenBank/DDBJ whole genome shotgun (WGS) entry which is preliminary data.</text>
</comment>
<feature type="domain" description="ThuA-like" evidence="2">
    <location>
        <begin position="54"/>
        <end position="279"/>
    </location>
</feature>
<dbReference type="InterPro" id="IPR029062">
    <property type="entry name" value="Class_I_gatase-like"/>
</dbReference>
<dbReference type="Gene3D" id="3.40.50.880">
    <property type="match status" value="1"/>
</dbReference>